<name>A0A7I8J482_SPIIN</name>
<accession>A0A7I8J482</accession>
<evidence type="ECO:0000256" key="4">
    <source>
        <dbReference type="ARBA" id="ARBA00022723"/>
    </source>
</evidence>
<feature type="region of interest" description="Disordered" evidence="6">
    <location>
        <begin position="54"/>
        <end position="95"/>
    </location>
</feature>
<dbReference type="InterPro" id="IPR007650">
    <property type="entry name" value="Zf-FLZ_dom"/>
</dbReference>
<dbReference type="Pfam" id="PF04570">
    <property type="entry name" value="zf-FLZ"/>
    <property type="match status" value="1"/>
</dbReference>
<evidence type="ECO:0000256" key="6">
    <source>
        <dbReference type="SAM" id="MobiDB-lite"/>
    </source>
</evidence>
<dbReference type="PROSITE" id="PS51795">
    <property type="entry name" value="ZF_FLZ"/>
    <property type="match status" value="1"/>
</dbReference>
<dbReference type="Proteomes" id="UP001189122">
    <property type="component" value="Unassembled WGS sequence"/>
</dbReference>
<feature type="domain" description="FLZ-type" evidence="7">
    <location>
        <begin position="20"/>
        <end position="95"/>
    </location>
</feature>
<dbReference type="PANTHER" id="PTHR33059">
    <property type="entry name" value="FCS-LIKE ZINC FINGER 5"/>
    <property type="match status" value="1"/>
</dbReference>
<dbReference type="EMBL" id="CACRZD030000009">
    <property type="protein sequence ID" value="CAA6665066.1"/>
    <property type="molecule type" value="Genomic_DNA"/>
</dbReference>
<comment type="subcellular location">
    <subcellularLocation>
        <location evidence="1">Cytoplasm</location>
    </subcellularLocation>
</comment>
<evidence type="ECO:0000259" key="7">
    <source>
        <dbReference type="PROSITE" id="PS51795"/>
    </source>
</evidence>
<dbReference type="PANTHER" id="PTHR33059:SF4">
    <property type="entry name" value="FCS-LIKE ZINC FINGER 5"/>
    <property type="match status" value="1"/>
</dbReference>
<feature type="compositionally biased region" description="Low complexity" evidence="6">
    <location>
        <begin position="73"/>
        <end position="95"/>
    </location>
</feature>
<dbReference type="AlphaFoldDB" id="A0A7I8J482"/>
<gene>
    <name evidence="8" type="ORF">SI7747_09011455</name>
</gene>
<dbReference type="GO" id="GO:0046872">
    <property type="term" value="F:metal ion binding"/>
    <property type="evidence" value="ECO:0007669"/>
    <property type="project" value="UniProtKB-KW"/>
</dbReference>
<keyword evidence="9" id="KW-1185">Reference proteome</keyword>
<organism evidence="8">
    <name type="scientific">Spirodela intermedia</name>
    <name type="common">Intermediate duckweed</name>
    <dbReference type="NCBI Taxonomy" id="51605"/>
    <lineage>
        <taxon>Eukaryota</taxon>
        <taxon>Viridiplantae</taxon>
        <taxon>Streptophyta</taxon>
        <taxon>Embryophyta</taxon>
        <taxon>Tracheophyta</taxon>
        <taxon>Spermatophyta</taxon>
        <taxon>Magnoliopsida</taxon>
        <taxon>Liliopsida</taxon>
        <taxon>Araceae</taxon>
        <taxon>Lemnoideae</taxon>
        <taxon>Spirodela</taxon>
    </lineage>
</organism>
<comment type="similarity">
    <text evidence="2">Belongs to the FLZ family.</text>
</comment>
<dbReference type="GO" id="GO:0005737">
    <property type="term" value="C:cytoplasm"/>
    <property type="evidence" value="ECO:0007669"/>
    <property type="project" value="UniProtKB-SubCell"/>
</dbReference>
<reference evidence="8 9" key="1">
    <citation type="submission" date="2019-12" db="EMBL/GenBank/DDBJ databases">
        <authorList>
            <person name="Scholz U."/>
            <person name="Mascher M."/>
            <person name="Fiebig A."/>
        </authorList>
    </citation>
    <scope>NUCLEOTIDE SEQUENCE</scope>
</reference>
<dbReference type="EMBL" id="LR743596">
    <property type="protein sequence ID" value="CAA2625718.1"/>
    <property type="molecule type" value="Genomic_DNA"/>
</dbReference>
<keyword evidence="3" id="KW-0963">Cytoplasm</keyword>
<evidence type="ECO:0000256" key="3">
    <source>
        <dbReference type="ARBA" id="ARBA00022490"/>
    </source>
</evidence>
<proteinExistence type="inferred from homology"/>
<evidence type="ECO:0000256" key="5">
    <source>
        <dbReference type="PROSITE-ProRule" id="PRU01131"/>
    </source>
</evidence>
<feature type="zinc finger region" description="FLZ-type" evidence="5">
    <location>
        <begin position="20"/>
        <end position="95"/>
    </location>
</feature>
<feature type="compositionally biased region" description="Basic and acidic residues" evidence="6">
    <location>
        <begin position="54"/>
        <end position="72"/>
    </location>
</feature>
<evidence type="ECO:0000313" key="8">
    <source>
        <dbReference type="EMBL" id="CAA2625718.1"/>
    </source>
</evidence>
<evidence type="ECO:0000313" key="9">
    <source>
        <dbReference type="Proteomes" id="UP001189122"/>
    </source>
</evidence>
<evidence type="ECO:0000256" key="2">
    <source>
        <dbReference type="ARBA" id="ARBA00009374"/>
    </source>
</evidence>
<protein>
    <recommendedName>
        <fullName evidence="7">FLZ-type domain-containing protein</fullName>
    </recommendedName>
</protein>
<evidence type="ECO:0000256" key="1">
    <source>
        <dbReference type="ARBA" id="ARBA00004496"/>
    </source>
</evidence>
<sequence>MVPPRNPRRNSGDFAVEPAPFLRTCGLCKRRLGPGKDTFMYSMECRQQQITLDERRERKERCSLASMKKDTAELPQSAAAAEAAAAADGETVAAA</sequence>
<keyword evidence="4" id="KW-0479">Metal-binding</keyword>